<dbReference type="GO" id="GO:0016020">
    <property type="term" value="C:membrane"/>
    <property type="evidence" value="ECO:0007669"/>
    <property type="project" value="UniProtKB-SubCell"/>
</dbReference>
<name>A0A9P7STB3_9HYPO</name>
<evidence type="ECO:0000313" key="11">
    <source>
        <dbReference type="EMBL" id="KAG5986469.1"/>
    </source>
</evidence>
<dbReference type="PROSITE" id="PS50850">
    <property type="entry name" value="MFS"/>
    <property type="match status" value="1"/>
</dbReference>
<evidence type="ECO:0000256" key="6">
    <source>
        <dbReference type="ARBA" id="ARBA00022989"/>
    </source>
</evidence>
<keyword evidence="12" id="KW-1185">Reference proteome</keyword>
<dbReference type="GO" id="GO:0005351">
    <property type="term" value="F:carbohydrate:proton symporter activity"/>
    <property type="evidence" value="ECO:0007669"/>
    <property type="project" value="TreeGrafter"/>
</dbReference>
<evidence type="ECO:0000256" key="5">
    <source>
        <dbReference type="ARBA" id="ARBA00022911"/>
    </source>
</evidence>
<dbReference type="SUPFAM" id="SSF103473">
    <property type="entry name" value="MFS general substrate transporter"/>
    <property type="match status" value="1"/>
</dbReference>
<organism evidence="11 12">
    <name type="scientific">Claviceps pusilla</name>
    <dbReference type="NCBI Taxonomy" id="123648"/>
    <lineage>
        <taxon>Eukaryota</taxon>
        <taxon>Fungi</taxon>
        <taxon>Dikarya</taxon>
        <taxon>Ascomycota</taxon>
        <taxon>Pezizomycotina</taxon>
        <taxon>Sordariomycetes</taxon>
        <taxon>Hypocreomycetidae</taxon>
        <taxon>Hypocreales</taxon>
        <taxon>Clavicipitaceae</taxon>
        <taxon>Claviceps</taxon>
    </lineage>
</organism>
<keyword evidence="7 9" id="KW-0472">Membrane</keyword>
<evidence type="ECO:0000256" key="9">
    <source>
        <dbReference type="SAM" id="Phobius"/>
    </source>
</evidence>
<feature type="transmembrane region" description="Helical" evidence="9">
    <location>
        <begin position="60"/>
        <end position="82"/>
    </location>
</feature>
<keyword evidence="6 9" id="KW-1133">Transmembrane helix</keyword>
<dbReference type="InterPro" id="IPR005828">
    <property type="entry name" value="MFS_sugar_transport-like"/>
</dbReference>
<evidence type="ECO:0000256" key="8">
    <source>
        <dbReference type="ARBA" id="ARBA00043213"/>
    </source>
</evidence>
<dbReference type="InterPro" id="IPR003663">
    <property type="entry name" value="Sugar/inositol_transpt"/>
</dbReference>
<gene>
    <name evidence="11" type="ORF">E4U43_005496</name>
</gene>
<keyword evidence="5" id="KW-0672">Quinate metabolism</keyword>
<accession>A0A9P7STB3</accession>
<dbReference type="InterPro" id="IPR050360">
    <property type="entry name" value="MFS_Sugar_Transporters"/>
</dbReference>
<evidence type="ECO:0000259" key="10">
    <source>
        <dbReference type="PROSITE" id="PS50850"/>
    </source>
</evidence>
<protein>
    <recommendedName>
        <fullName evidence="8">Quinate transporter</fullName>
    </recommendedName>
</protein>
<evidence type="ECO:0000256" key="1">
    <source>
        <dbReference type="ARBA" id="ARBA00004141"/>
    </source>
</evidence>
<evidence type="ECO:0000256" key="4">
    <source>
        <dbReference type="ARBA" id="ARBA00022692"/>
    </source>
</evidence>
<comment type="caution">
    <text evidence="11">The sequence shown here is derived from an EMBL/GenBank/DDBJ whole genome shotgun (WGS) entry which is preliminary data.</text>
</comment>
<keyword evidence="3" id="KW-0813">Transport</keyword>
<feature type="transmembrane region" description="Helical" evidence="9">
    <location>
        <begin position="164"/>
        <end position="185"/>
    </location>
</feature>
<evidence type="ECO:0000256" key="7">
    <source>
        <dbReference type="ARBA" id="ARBA00023136"/>
    </source>
</evidence>
<comment type="subcellular location">
    <subcellularLocation>
        <location evidence="1">Membrane</location>
        <topology evidence="1">Multi-pass membrane protein</topology>
    </subcellularLocation>
</comment>
<evidence type="ECO:0000256" key="2">
    <source>
        <dbReference type="ARBA" id="ARBA00010992"/>
    </source>
</evidence>
<dbReference type="OrthoDB" id="508119at2759"/>
<dbReference type="Gene3D" id="1.20.1250.20">
    <property type="entry name" value="MFS general substrate transporter like domains"/>
    <property type="match status" value="1"/>
</dbReference>
<feature type="transmembrane region" description="Helical" evidence="9">
    <location>
        <begin position="29"/>
        <end position="51"/>
    </location>
</feature>
<feature type="transmembrane region" description="Helical" evidence="9">
    <location>
        <begin position="135"/>
        <end position="158"/>
    </location>
</feature>
<feature type="domain" description="Major facilitator superfamily (MFS) profile" evidence="10">
    <location>
        <begin position="1"/>
        <end position="189"/>
    </location>
</feature>
<sequence length="236" mass="26133">MQMAGTNAINYYSPAIFDSIGLSGPNTTFFATGIYGLVRFVAVIFAMIFVVDRFGRTRMLMVGSAVMFQAFSMWYIGAYVRIAAPNSTSASSHISSSGYASVAMIYIYAIGWCFSWSGIPWIYTSEMFPLRIRSGCISICVATHWIMNFVIASSVPYMMTNIGYGTYFVFAASMTVSIPWVFFCVPETKNLSLEEMDALFGMVSAVDLDPDDGTKVEGKCSAQHREPWSIDEPWAV</sequence>
<dbReference type="Pfam" id="PF00083">
    <property type="entry name" value="Sugar_tr"/>
    <property type="match status" value="1"/>
</dbReference>
<comment type="similarity">
    <text evidence="2">Belongs to the major facilitator superfamily. Sugar transporter (TC 2.A.1.1) family.</text>
</comment>
<feature type="transmembrane region" description="Helical" evidence="9">
    <location>
        <begin position="102"/>
        <end position="123"/>
    </location>
</feature>
<dbReference type="AlphaFoldDB" id="A0A9P7STB3"/>
<dbReference type="PRINTS" id="PR00171">
    <property type="entry name" value="SUGRTRNSPORT"/>
</dbReference>
<dbReference type="PANTHER" id="PTHR48022">
    <property type="entry name" value="PLASTIDIC GLUCOSE TRANSPORTER 4"/>
    <property type="match status" value="1"/>
</dbReference>
<dbReference type="InterPro" id="IPR036259">
    <property type="entry name" value="MFS_trans_sf"/>
</dbReference>
<dbReference type="EMBL" id="SRPW01003628">
    <property type="protein sequence ID" value="KAG5986469.1"/>
    <property type="molecule type" value="Genomic_DNA"/>
</dbReference>
<dbReference type="Proteomes" id="UP000748025">
    <property type="component" value="Unassembled WGS sequence"/>
</dbReference>
<evidence type="ECO:0000313" key="12">
    <source>
        <dbReference type="Proteomes" id="UP000748025"/>
    </source>
</evidence>
<keyword evidence="4 9" id="KW-0812">Transmembrane</keyword>
<proteinExistence type="inferred from homology"/>
<dbReference type="PANTHER" id="PTHR48022:SF34">
    <property type="entry name" value="MAJOR FACILITATOR SUPERFAMILY (MFS) PROFILE DOMAIN-CONTAINING PROTEIN-RELATED"/>
    <property type="match status" value="1"/>
</dbReference>
<evidence type="ECO:0000256" key="3">
    <source>
        <dbReference type="ARBA" id="ARBA00022448"/>
    </source>
</evidence>
<reference evidence="11" key="1">
    <citation type="journal article" date="2020" name="bioRxiv">
        <title>Whole genome comparisons of ergot fungi reveals the divergence and evolution of species within the genus Claviceps are the result of varying mechanisms driving genome evolution and host range expansion.</title>
        <authorList>
            <person name="Wyka S.A."/>
            <person name="Mondo S.J."/>
            <person name="Liu M."/>
            <person name="Dettman J."/>
            <person name="Nalam V."/>
            <person name="Broders K.D."/>
        </authorList>
    </citation>
    <scope>NUCLEOTIDE SEQUENCE</scope>
    <source>
        <strain evidence="11">CCC 602</strain>
    </source>
</reference>
<dbReference type="InterPro" id="IPR020846">
    <property type="entry name" value="MFS_dom"/>
</dbReference>